<sequence length="174" mass="17717">TSPPSIFCSNPASGIVISGTTSSFSAVTTLPFATSTVMSSTTCATPSSGGVHESSTIASASAAAFGGGLQVGLNHLVSGSRRRKPNKLSLVQLKLPAEAGLPDCGEAEGEGEGDTYGADVQNDVAAGPKVSAWTGSSITLRINELGCWLAAFLLHSSLSFLFILSLLHCRLSML</sequence>
<evidence type="ECO:0000313" key="2">
    <source>
        <dbReference type="EMBL" id="VEL20736.1"/>
    </source>
</evidence>
<accession>A0A3S5ACY2</accession>
<keyword evidence="1" id="KW-0472">Membrane</keyword>
<proteinExistence type="predicted"/>
<gene>
    <name evidence="2" type="ORF">PXEA_LOCUS14176</name>
</gene>
<evidence type="ECO:0000313" key="3">
    <source>
        <dbReference type="Proteomes" id="UP000784294"/>
    </source>
</evidence>
<keyword evidence="1" id="KW-0812">Transmembrane</keyword>
<keyword evidence="3" id="KW-1185">Reference proteome</keyword>
<comment type="caution">
    <text evidence="2">The sequence shown here is derived from an EMBL/GenBank/DDBJ whole genome shotgun (WGS) entry which is preliminary data.</text>
</comment>
<feature type="non-terminal residue" evidence="2">
    <location>
        <position position="1"/>
    </location>
</feature>
<dbReference type="EMBL" id="CAAALY010047807">
    <property type="protein sequence ID" value="VEL20736.1"/>
    <property type="molecule type" value="Genomic_DNA"/>
</dbReference>
<evidence type="ECO:0000256" key="1">
    <source>
        <dbReference type="SAM" id="Phobius"/>
    </source>
</evidence>
<dbReference type="AlphaFoldDB" id="A0A3S5ACY2"/>
<organism evidence="2 3">
    <name type="scientific">Protopolystoma xenopodis</name>
    <dbReference type="NCBI Taxonomy" id="117903"/>
    <lineage>
        <taxon>Eukaryota</taxon>
        <taxon>Metazoa</taxon>
        <taxon>Spiralia</taxon>
        <taxon>Lophotrochozoa</taxon>
        <taxon>Platyhelminthes</taxon>
        <taxon>Monogenea</taxon>
        <taxon>Polyopisthocotylea</taxon>
        <taxon>Polystomatidea</taxon>
        <taxon>Polystomatidae</taxon>
        <taxon>Protopolystoma</taxon>
    </lineage>
</organism>
<protein>
    <submittedName>
        <fullName evidence="2">Uncharacterized protein</fullName>
    </submittedName>
</protein>
<keyword evidence="1" id="KW-1133">Transmembrane helix</keyword>
<name>A0A3S5ACY2_9PLAT</name>
<dbReference type="Proteomes" id="UP000784294">
    <property type="component" value="Unassembled WGS sequence"/>
</dbReference>
<feature type="transmembrane region" description="Helical" evidence="1">
    <location>
        <begin position="148"/>
        <end position="167"/>
    </location>
</feature>
<reference evidence="2" key="1">
    <citation type="submission" date="2018-11" db="EMBL/GenBank/DDBJ databases">
        <authorList>
            <consortium name="Pathogen Informatics"/>
        </authorList>
    </citation>
    <scope>NUCLEOTIDE SEQUENCE</scope>
</reference>